<dbReference type="InterPro" id="IPR021834">
    <property type="entry name" value="DUF3426"/>
</dbReference>
<gene>
    <name evidence="4" type="ORF">HGR_12167</name>
</gene>
<dbReference type="eggNOG" id="ENOG5030T5U">
    <property type="taxonomic scope" value="Bacteria"/>
</dbReference>
<dbReference type="NCBIfam" id="TIGR02098">
    <property type="entry name" value="MJ0042_CXXC"/>
    <property type="match status" value="1"/>
</dbReference>
<evidence type="ECO:0000256" key="1">
    <source>
        <dbReference type="SAM" id="MobiDB-lite"/>
    </source>
</evidence>
<comment type="caution">
    <text evidence="4">The sequence shown here is derived from an EMBL/GenBank/DDBJ whole genome shotgun (WGS) entry which is preliminary data.</text>
</comment>
<feature type="domain" description="Zinc finger/thioredoxin putative" evidence="3">
    <location>
        <begin position="3"/>
        <end position="39"/>
    </location>
</feature>
<dbReference type="Proteomes" id="UP000016368">
    <property type="component" value="Unassembled WGS sequence"/>
</dbReference>
<evidence type="ECO:0000313" key="4">
    <source>
        <dbReference type="EMBL" id="EGI76258.1"/>
    </source>
</evidence>
<feature type="transmembrane region" description="Helical" evidence="2">
    <location>
        <begin position="208"/>
        <end position="229"/>
    </location>
</feature>
<feature type="compositionally biased region" description="Low complexity" evidence="1">
    <location>
        <begin position="49"/>
        <end position="66"/>
    </location>
</feature>
<organism evidence="4 5">
    <name type="scientific">Hylemonella gracilis ATCC 19624</name>
    <dbReference type="NCBI Taxonomy" id="887062"/>
    <lineage>
        <taxon>Bacteria</taxon>
        <taxon>Pseudomonadati</taxon>
        <taxon>Pseudomonadota</taxon>
        <taxon>Betaproteobacteria</taxon>
        <taxon>Burkholderiales</taxon>
        <taxon>Comamonadaceae</taxon>
        <taxon>Hylemonella</taxon>
    </lineage>
</organism>
<dbReference type="RefSeq" id="WP_006298512.1">
    <property type="nucleotide sequence ID" value="NZ_AEGR01000075.1"/>
</dbReference>
<sequence>MSLITRCPSCRTMFKVAQDQLKVSQGWVRCGQCEQVFDATANLVQEPPALTTPLATPPSGAAVAPPAATPPRPAAAAPSQKSWEEEMVEAEFGDLQAQHDAPLDDLQLETPDASAWREPRFAEEPHDLPPLQVAEPSSRLDDADFPAPSAPLPRGAAAVVDSPAGIRHASSQPSFAAGPTAPQVSSGDEGPEADTLSFMRRSRWRHPAVRALLFLLCCVLSLALLLQVARHERDHIAAREPALRPWLHVLCEQLDCTVEPLRQIESVVIDGSAFSKIRDELYQLNLTLRNKAPVDLALPAIELVLTDVQDQVLIRRVLLPQELGAGSGAAQDDGLRTQGANRLIRSGNEFQATVLMEIKNGNGAANRAAGAGLEGRVAGYRLLAFYP</sequence>
<keyword evidence="2" id="KW-0812">Transmembrane</keyword>
<protein>
    <submittedName>
        <fullName evidence="4">Zinc finger/thioredoxin putative</fullName>
    </submittedName>
</protein>
<feature type="region of interest" description="Disordered" evidence="1">
    <location>
        <begin position="49"/>
        <end position="86"/>
    </location>
</feature>
<reference evidence="4 5" key="1">
    <citation type="journal article" date="2011" name="EMBO J.">
        <title>Structural diversity of bacterial flagellar motors.</title>
        <authorList>
            <person name="Chen S."/>
            <person name="Beeby M."/>
            <person name="Murphy G.E."/>
            <person name="Leadbetter J.R."/>
            <person name="Hendrixson D.R."/>
            <person name="Briegel A."/>
            <person name="Li Z."/>
            <person name="Shi J."/>
            <person name="Tocheva E.I."/>
            <person name="Muller A."/>
            <person name="Dobro M.J."/>
            <person name="Jensen G.J."/>
        </authorList>
    </citation>
    <scope>NUCLEOTIDE SEQUENCE [LARGE SCALE GENOMIC DNA]</scope>
    <source>
        <strain evidence="4 5">ATCC 19624</strain>
    </source>
</reference>
<dbReference type="AlphaFoldDB" id="F3KVE6"/>
<keyword evidence="5" id="KW-1185">Reference proteome</keyword>
<dbReference type="EMBL" id="AEGR01000075">
    <property type="protein sequence ID" value="EGI76258.1"/>
    <property type="molecule type" value="Genomic_DNA"/>
</dbReference>
<dbReference type="STRING" id="887062.HGR_12167"/>
<feature type="region of interest" description="Disordered" evidence="1">
    <location>
        <begin position="121"/>
        <end position="193"/>
    </location>
</feature>
<keyword evidence="2" id="KW-1133">Transmembrane helix</keyword>
<dbReference type="Pfam" id="PF11906">
    <property type="entry name" value="DUF3426"/>
    <property type="match status" value="1"/>
</dbReference>
<accession>F3KVE6</accession>
<proteinExistence type="predicted"/>
<keyword evidence="2" id="KW-0472">Membrane</keyword>
<name>F3KVE6_9BURK</name>
<evidence type="ECO:0000256" key="2">
    <source>
        <dbReference type="SAM" id="Phobius"/>
    </source>
</evidence>
<dbReference type="InterPro" id="IPR011723">
    <property type="entry name" value="Znf/thioredoxin_put"/>
</dbReference>
<dbReference type="OrthoDB" id="5294582at2"/>
<evidence type="ECO:0000313" key="5">
    <source>
        <dbReference type="Proteomes" id="UP000016368"/>
    </source>
</evidence>
<evidence type="ECO:0000259" key="3">
    <source>
        <dbReference type="Pfam" id="PF13719"/>
    </source>
</evidence>
<dbReference type="Pfam" id="PF13719">
    <property type="entry name" value="Zn_ribbon_5"/>
    <property type="match status" value="1"/>
</dbReference>